<feature type="transmembrane region" description="Helical" evidence="2">
    <location>
        <begin position="58"/>
        <end position="75"/>
    </location>
</feature>
<feature type="transmembrane region" description="Helical" evidence="2">
    <location>
        <begin position="6"/>
        <end position="25"/>
    </location>
</feature>
<dbReference type="AlphaFoldDB" id="A0A6M4YCI8"/>
<protein>
    <submittedName>
        <fullName evidence="4">WYL domain-containing protein</fullName>
    </submittedName>
</protein>
<keyword evidence="2" id="KW-1133">Transmembrane helix</keyword>
<feature type="transmembrane region" description="Helical" evidence="2">
    <location>
        <begin position="32"/>
        <end position="52"/>
    </location>
</feature>
<dbReference type="EMBL" id="CP038441">
    <property type="protein sequence ID" value="QJT21671.1"/>
    <property type="molecule type" value="Genomic_DNA"/>
</dbReference>
<keyword evidence="2" id="KW-0472">Membrane</keyword>
<organism evidence="4 5">
    <name type="scientific">Aeromonas media</name>
    <dbReference type="NCBI Taxonomy" id="651"/>
    <lineage>
        <taxon>Bacteria</taxon>
        <taxon>Pseudomonadati</taxon>
        <taxon>Pseudomonadota</taxon>
        <taxon>Gammaproteobacteria</taxon>
        <taxon>Aeromonadales</taxon>
        <taxon>Aeromonadaceae</taxon>
        <taxon>Aeromonas</taxon>
    </lineage>
</organism>
<dbReference type="Proteomes" id="UP000501427">
    <property type="component" value="Chromosome"/>
</dbReference>
<evidence type="ECO:0000313" key="4">
    <source>
        <dbReference type="EMBL" id="QJT21671.1"/>
    </source>
</evidence>
<evidence type="ECO:0000256" key="1">
    <source>
        <dbReference type="SAM" id="MobiDB-lite"/>
    </source>
</evidence>
<name>A0A6M4YCI8_AERME</name>
<dbReference type="Pfam" id="PF13280">
    <property type="entry name" value="WYL"/>
    <property type="match status" value="1"/>
</dbReference>
<dbReference type="InterPro" id="IPR026881">
    <property type="entry name" value="WYL_dom"/>
</dbReference>
<evidence type="ECO:0000259" key="3">
    <source>
        <dbReference type="Pfam" id="PF13280"/>
    </source>
</evidence>
<keyword evidence="2" id="KW-0812">Transmembrane</keyword>
<proteinExistence type="predicted"/>
<dbReference type="RefSeq" id="WP_171275983.1">
    <property type="nucleotide sequence ID" value="NZ_CAWPJG010000001.1"/>
</dbReference>
<sequence>MGIFFGLLAFVFLILAVVGLFKPAVLNQRKRIHALFVGITASIFCIGAGMYADGDFSFWDAFWFSLPLLITLGAINPVSLPSAPKTLEQTVFDANEANKQPQASRPPRQEPRSERGGARRPAFDPSFKSWESNLTTLWAGDTTDIEFTYINKKGEKTRRKVTVDEILYNGDGEHYIKGYCHVRSETRTFKVSNIDTMIKVGNKRFDFDDWCEVKLGIDIYDMYHVK</sequence>
<feature type="compositionally biased region" description="Basic and acidic residues" evidence="1">
    <location>
        <begin position="107"/>
        <end position="117"/>
    </location>
</feature>
<feature type="region of interest" description="Disordered" evidence="1">
    <location>
        <begin position="95"/>
        <end position="127"/>
    </location>
</feature>
<evidence type="ECO:0000256" key="2">
    <source>
        <dbReference type="SAM" id="Phobius"/>
    </source>
</evidence>
<feature type="domain" description="WYL" evidence="3">
    <location>
        <begin position="145"/>
        <end position="195"/>
    </location>
</feature>
<gene>
    <name evidence="4" type="ORF">E4184_09680</name>
</gene>
<reference evidence="4 5" key="1">
    <citation type="submission" date="2019-03" db="EMBL/GenBank/DDBJ databases">
        <title>Novel transposon Tn6433 accelerates the dissemination of tet(E) in Aeromonas from aerobic biofilm under oxytetracycline stress.</title>
        <authorList>
            <person name="Shi Y."/>
            <person name="Tian Z."/>
            <person name="Zhang Y."/>
            <person name="Zhang H."/>
            <person name="Yang M."/>
        </authorList>
    </citation>
    <scope>NUCLEOTIDE SEQUENCE [LARGE SCALE GENOMIC DNA]</scope>
    <source>
        <strain evidence="4 5">T0.1-19</strain>
    </source>
</reference>
<evidence type="ECO:0000313" key="5">
    <source>
        <dbReference type="Proteomes" id="UP000501427"/>
    </source>
</evidence>
<accession>A0A6M4YCI8</accession>